<evidence type="ECO:0000256" key="4">
    <source>
        <dbReference type="ARBA" id="ARBA00023242"/>
    </source>
</evidence>
<evidence type="ECO:0000256" key="2">
    <source>
        <dbReference type="ARBA" id="ARBA00010782"/>
    </source>
</evidence>
<dbReference type="PANTHER" id="PTHR12728:SF0">
    <property type="entry name" value="RIBOSOME PRODUCTION FACTOR 2 HOMOLOG"/>
    <property type="match status" value="1"/>
</dbReference>
<gene>
    <name evidence="9" type="ORF">DGYR_LOCUS5824</name>
</gene>
<evidence type="ECO:0000259" key="8">
    <source>
        <dbReference type="PROSITE" id="PS50833"/>
    </source>
</evidence>
<accession>A0A7I8VMP3</accession>
<evidence type="ECO:0000256" key="3">
    <source>
        <dbReference type="ARBA" id="ARBA00020387"/>
    </source>
</evidence>
<dbReference type="OrthoDB" id="407658at2759"/>
<comment type="similarity">
    <text evidence="2 6">Belongs to the RPF2 family.</text>
</comment>
<dbReference type="InterPro" id="IPR007109">
    <property type="entry name" value="Brix"/>
</dbReference>
<proteinExistence type="inferred from homology"/>
<feature type="domain" description="Brix" evidence="8">
    <location>
        <begin position="30"/>
        <end position="233"/>
    </location>
</feature>
<comment type="caution">
    <text evidence="9">The sequence shown here is derived from an EMBL/GenBank/DDBJ whole genome shotgun (WGS) entry which is preliminary data.</text>
</comment>
<protein>
    <recommendedName>
        <fullName evidence="3 6">Ribosome production factor 2 homolog</fullName>
    </recommendedName>
    <alternativeName>
        <fullName evidence="5 6">Ribosome biogenesis protein RPF2 homolog</fullName>
    </alternativeName>
</protein>
<name>A0A7I8VMP3_9ANNE</name>
<evidence type="ECO:0000256" key="1">
    <source>
        <dbReference type="ARBA" id="ARBA00004604"/>
    </source>
</evidence>
<organism evidence="9 10">
    <name type="scientific">Dimorphilus gyrociliatus</name>
    <dbReference type="NCBI Taxonomy" id="2664684"/>
    <lineage>
        <taxon>Eukaryota</taxon>
        <taxon>Metazoa</taxon>
        <taxon>Spiralia</taxon>
        <taxon>Lophotrochozoa</taxon>
        <taxon>Annelida</taxon>
        <taxon>Polychaeta</taxon>
        <taxon>Polychaeta incertae sedis</taxon>
        <taxon>Dinophilidae</taxon>
        <taxon>Dimorphilus</taxon>
    </lineage>
</organism>
<dbReference type="SMART" id="SM00879">
    <property type="entry name" value="Brix"/>
    <property type="match status" value="1"/>
</dbReference>
<evidence type="ECO:0000313" key="9">
    <source>
        <dbReference type="EMBL" id="CAD5117280.1"/>
    </source>
</evidence>
<evidence type="ECO:0000256" key="6">
    <source>
        <dbReference type="RuleBase" id="RU367086"/>
    </source>
</evidence>
<dbReference type="AlphaFoldDB" id="A0A7I8VMP3"/>
<evidence type="ECO:0000313" key="10">
    <source>
        <dbReference type="Proteomes" id="UP000549394"/>
    </source>
</evidence>
<dbReference type="InterPro" id="IPR039770">
    <property type="entry name" value="Rpf2"/>
</dbReference>
<dbReference type="Proteomes" id="UP000549394">
    <property type="component" value="Unassembled WGS sequence"/>
</dbReference>
<sequence length="298" mass="34334">MALQRVVKPKTQRSKRALENRAPKIHENDKNAMIIKGGQTSQVIIDVLKDIYALKKMNSVLYKKKNITRPFEDTSSVEFFSQRSDSSLLLFGSHSKKRPHNLVFGRFFDYHILDMAEFGVEKFKGMSEFKKEKCCLGTKPCLVFNGLEFSEDPQLLRIKNLFIDFFRGPVVKNITLQGLEHVLSFSYVNEKILLRSYKIMLKKSGQKTPRIELDEIGPSLDLSIRRTKLASDDLFKKACKVPKAAKERKVKNKSQDVFGNVHGQIHMTPQDMSKLQIRKRKALKNDEESPKRSKKSIV</sequence>
<dbReference type="GO" id="GO:0000027">
    <property type="term" value="P:ribosomal large subunit assembly"/>
    <property type="evidence" value="ECO:0007669"/>
    <property type="project" value="InterPro"/>
</dbReference>
<keyword evidence="4 6" id="KW-0539">Nucleus</keyword>
<feature type="region of interest" description="Disordered" evidence="7">
    <location>
        <begin position="269"/>
        <end position="298"/>
    </location>
</feature>
<reference evidence="9 10" key="1">
    <citation type="submission" date="2020-08" db="EMBL/GenBank/DDBJ databases">
        <authorList>
            <person name="Hejnol A."/>
        </authorList>
    </citation>
    <scope>NUCLEOTIDE SEQUENCE [LARGE SCALE GENOMIC DNA]</scope>
</reference>
<dbReference type="GO" id="GO:0019843">
    <property type="term" value="F:rRNA binding"/>
    <property type="evidence" value="ECO:0007669"/>
    <property type="project" value="UniProtKB-UniRule"/>
</dbReference>
<dbReference type="GO" id="GO:0005730">
    <property type="term" value="C:nucleolus"/>
    <property type="evidence" value="ECO:0007669"/>
    <property type="project" value="UniProtKB-SubCell"/>
</dbReference>
<dbReference type="PROSITE" id="PS50833">
    <property type="entry name" value="BRIX"/>
    <property type="match status" value="1"/>
</dbReference>
<dbReference type="Pfam" id="PF04427">
    <property type="entry name" value="Brix"/>
    <property type="match status" value="1"/>
</dbReference>
<dbReference type="EMBL" id="CAJFCJ010000007">
    <property type="protein sequence ID" value="CAD5117280.1"/>
    <property type="molecule type" value="Genomic_DNA"/>
</dbReference>
<evidence type="ECO:0000256" key="5">
    <source>
        <dbReference type="ARBA" id="ARBA00030889"/>
    </source>
</evidence>
<dbReference type="PANTHER" id="PTHR12728">
    <property type="entry name" value="BRIX DOMAIN CONTAINING PROTEIN"/>
    <property type="match status" value="1"/>
</dbReference>
<keyword evidence="10" id="KW-1185">Reference proteome</keyword>
<evidence type="ECO:0000256" key="7">
    <source>
        <dbReference type="SAM" id="MobiDB-lite"/>
    </source>
</evidence>
<dbReference type="GO" id="GO:0000463">
    <property type="term" value="P:maturation of LSU-rRNA from tricistronic rRNA transcript (SSU-rRNA, 5.8S rRNA, LSU-rRNA)"/>
    <property type="evidence" value="ECO:0007669"/>
    <property type="project" value="TreeGrafter"/>
</dbReference>
<comment type="subcellular location">
    <subcellularLocation>
        <location evidence="1 6">Nucleus</location>
        <location evidence="1 6">Nucleolus</location>
    </subcellularLocation>
</comment>
<feature type="region of interest" description="Disordered" evidence="7">
    <location>
        <begin position="1"/>
        <end position="22"/>
    </location>
</feature>